<reference evidence="1 2" key="1">
    <citation type="submission" date="2023-04" db="EMBL/GenBank/DDBJ databases">
        <title>A long-awaited taxogenomic arrangement of the family Halomonadaceae.</title>
        <authorList>
            <person name="De La Haba R."/>
            <person name="Chuvochina M."/>
            <person name="Wittouck S."/>
            <person name="Arahal D.R."/>
            <person name="Sanchez-Porro C."/>
            <person name="Hugenholtz P."/>
            <person name="Ventosa A."/>
        </authorList>
    </citation>
    <scope>NUCLEOTIDE SEQUENCE [LARGE SCALE GENOMIC DNA]</scope>
    <source>
        <strain evidence="1 2">DSM 17332</strain>
    </source>
</reference>
<proteinExistence type="predicted"/>
<evidence type="ECO:0000313" key="1">
    <source>
        <dbReference type="EMBL" id="MDR5891488.1"/>
    </source>
</evidence>
<protein>
    <submittedName>
        <fullName evidence="1">Uncharacterized protein</fullName>
    </submittedName>
</protein>
<dbReference type="EMBL" id="JARWAL010000001">
    <property type="protein sequence ID" value="MDR5891488.1"/>
    <property type="molecule type" value="Genomic_DNA"/>
</dbReference>
<name>A0ABU1GHN8_9GAMM</name>
<accession>A0ABU1GHN8</accession>
<comment type="caution">
    <text evidence="1">The sequence shown here is derived from an EMBL/GenBank/DDBJ whole genome shotgun (WGS) entry which is preliminary data.</text>
</comment>
<sequence length="201" mass="22050">MILRTLSLLRSLQGASHTAQEARATVQQACDYRWLCRQLPGGVITDADTRLNDGTPAVAITLAYPATPERLAGGRWPEAPEEREECFVEGDHACRAAGAPAYRTLESLSRGVAEGAAAVLTDAARLAYLIERGALRLTWRRPEALPEALYRRLPAPAAAGQGLFLLTLKVPARPDEVELDGAWLDRTLDRYRRILPRPASR</sequence>
<dbReference type="RefSeq" id="WP_309635515.1">
    <property type="nucleotide sequence ID" value="NZ_JARWAL010000001.1"/>
</dbReference>
<keyword evidence="2" id="KW-1185">Reference proteome</keyword>
<dbReference type="Proteomes" id="UP001252270">
    <property type="component" value="Unassembled WGS sequence"/>
</dbReference>
<gene>
    <name evidence="1" type="ORF">QC820_01570</name>
</gene>
<evidence type="ECO:0000313" key="2">
    <source>
        <dbReference type="Proteomes" id="UP001252270"/>
    </source>
</evidence>
<organism evidence="1 2">
    <name type="scientific">Halomonas mongoliensis</name>
    <dbReference type="NCBI Taxonomy" id="321265"/>
    <lineage>
        <taxon>Bacteria</taxon>
        <taxon>Pseudomonadati</taxon>
        <taxon>Pseudomonadota</taxon>
        <taxon>Gammaproteobacteria</taxon>
        <taxon>Oceanospirillales</taxon>
        <taxon>Halomonadaceae</taxon>
        <taxon>Halomonas</taxon>
    </lineage>
</organism>